<dbReference type="InterPro" id="IPR052937">
    <property type="entry name" value="Inner_membrane_protein"/>
</dbReference>
<feature type="domain" description="Inner membrane component" evidence="2">
    <location>
        <begin position="8"/>
        <end position="58"/>
    </location>
</feature>
<organism evidence="3 4">
    <name type="scientific">Furculomyces boomerangus</name>
    <dbReference type="NCBI Taxonomy" id="61424"/>
    <lineage>
        <taxon>Eukaryota</taxon>
        <taxon>Fungi</taxon>
        <taxon>Fungi incertae sedis</taxon>
        <taxon>Zoopagomycota</taxon>
        <taxon>Kickxellomycotina</taxon>
        <taxon>Harpellomycetes</taxon>
        <taxon>Harpellales</taxon>
        <taxon>Harpellaceae</taxon>
        <taxon>Furculomyces</taxon>
    </lineage>
</organism>
<feature type="transmembrane region" description="Helical" evidence="1">
    <location>
        <begin position="70"/>
        <end position="97"/>
    </location>
</feature>
<dbReference type="PANTHER" id="PTHR42903:SF1">
    <property type="entry name" value="INNER MEMBRANE PROTEIN YCCF"/>
    <property type="match status" value="1"/>
</dbReference>
<dbReference type="InterPro" id="IPR031308">
    <property type="entry name" value="UCP028777"/>
</dbReference>
<dbReference type="InterPro" id="IPR005185">
    <property type="entry name" value="YccF"/>
</dbReference>
<proteinExistence type="predicted"/>
<keyword evidence="1" id="KW-1133">Transmembrane helix</keyword>
<keyword evidence="1" id="KW-0812">Transmembrane</keyword>
<reference evidence="3 4" key="1">
    <citation type="journal article" date="2018" name="MBio">
        <title>Comparative Genomics Reveals the Core Gene Toolbox for the Fungus-Insect Symbiosis.</title>
        <authorList>
            <person name="Wang Y."/>
            <person name="Stata M."/>
            <person name="Wang W."/>
            <person name="Stajich J.E."/>
            <person name="White M.M."/>
            <person name="Moncalvo J.M."/>
        </authorList>
    </citation>
    <scope>NUCLEOTIDE SEQUENCE [LARGE SCALE GENOMIC DNA]</scope>
    <source>
        <strain evidence="3 4">AUS-77-4</strain>
    </source>
</reference>
<dbReference type="GO" id="GO:0005886">
    <property type="term" value="C:plasma membrane"/>
    <property type="evidence" value="ECO:0007669"/>
    <property type="project" value="TreeGrafter"/>
</dbReference>
<evidence type="ECO:0000259" key="2">
    <source>
        <dbReference type="Pfam" id="PF03733"/>
    </source>
</evidence>
<protein>
    <recommendedName>
        <fullName evidence="2">Inner membrane component domain-containing protein</fullName>
    </recommendedName>
</protein>
<sequence>MSGVISLLGNIIWIVFGGWIYALGYFLVGLLFMITIIGIPFGIALWRLARLAILPFGKRIEVEKVTGLRILFNVIWLLTLGWIVVLAHLFTAFAYAITIIGIPFAIQDLKLAKVALWPLGTVIDSQHV</sequence>
<name>A0A2T9Z681_9FUNG</name>
<keyword evidence="4" id="KW-1185">Reference proteome</keyword>
<feature type="transmembrane region" description="Helical" evidence="1">
    <location>
        <begin position="7"/>
        <end position="24"/>
    </location>
</feature>
<dbReference type="PANTHER" id="PTHR42903">
    <property type="entry name" value="INNER MEMBRANE PROTEIN YCCF"/>
    <property type="match status" value="1"/>
</dbReference>
<dbReference type="AlphaFoldDB" id="A0A2T9Z681"/>
<dbReference type="EMBL" id="MBFT01000007">
    <property type="protein sequence ID" value="PVV00080.1"/>
    <property type="molecule type" value="Genomic_DNA"/>
</dbReference>
<dbReference type="Pfam" id="PF03733">
    <property type="entry name" value="YccF"/>
    <property type="match status" value="2"/>
</dbReference>
<evidence type="ECO:0000313" key="3">
    <source>
        <dbReference type="EMBL" id="PVV00080.1"/>
    </source>
</evidence>
<evidence type="ECO:0000313" key="4">
    <source>
        <dbReference type="Proteomes" id="UP000245699"/>
    </source>
</evidence>
<dbReference type="NCBIfam" id="NF008740">
    <property type="entry name" value="PRK11770.1-2"/>
    <property type="match status" value="1"/>
</dbReference>
<evidence type="ECO:0000256" key="1">
    <source>
        <dbReference type="SAM" id="Phobius"/>
    </source>
</evidence>
<comment type="caution">
    <text evidence="3">The sequence shown here is derived from an EMBL/GenBank/DDBJ whole genome shotgun (WGS) entry which is preliminary data.</text>
</comment>
<dbReference type="Proteomes" id="UP000245699">
    <property type="component" value="Unassembled WGS sequence"/>
</dbReference>
<dbReference type="PIRSF" id="PIRSF028777">
    <property type="entry name" value="UCP028777"/>
    <property type="match status" value="1"/>
</dbReference>
<feature type="transmembrane region" description="Helical" evidence="1">
    <location>
        <begin position="30"/>
        <end position="49"/>
    </location>
</feature>
<accession>A0A2T9Z681</accession>
<keyword evidence="1" id="KW-0472">Membrane</keyword>
<dbReference type="OrthoDB" id="16982at2759"/>
<gene>
    <name evidence="3" type="ORF">BB559_000126</name>
</gene>
<feature type="domain" description="Inner membrane component" evidence="2">
    <location>
        <begin position="71"/>
        <end position="120"/>
    </location>
</feature>